<comment type="caution">
    <text evidence="1">The sequence shown here is derived from an EMBL/GenBank/DDBJ whole genome shotgun (WGS) entry which is preliminary data.</text>
</comment>
<keyword evidence="2" id="KW-1185">Reference proteome</keyword>
<name>A0ACB9YN90_9PEZI</name>
<dbReference type="EMBL" id="MU393570">
    <property type="protein sequence ID" value="KAI4860859.1"/>
    <property type="molecule type" value="Genomic_DNA"/>
</dbReference>
<evidence type="ECO:0000313" key="1">
    <source>
        <dbReference type="EMBL" id="KAI4860859.1"/>
    </source>
</evidence>
<reference evidence="1 2" key="1">
    <citation type="journal article" date="2022" name="New Phytol.">
        <title>Ecological generalism drives hyperdiversity of secondary metabolite gene clusters in xylarialean endophytes.</title>
        <authorList>
            <person name="Franco M.E.E."/>
            <person name="Wisecaver J.H."/>
            <person name="Arnold A.E."/>
            <person name="Ju Y.M."/>
            <person name="Slot J.C."/>
            <person name="Ahrendt S."/>
            <person name="Moore L.P."/>
            <person name="Eastman K.E."/>
            <person name="Scott K."/>
            <person name="Konkel Z."/>
            <person name="Mondo S.J."/>
            <person name="Kuo A."/>
            <person name="Hayes R.D."/>
            <person name="Haridas S."/>
            <person name="Andreopoulos B."/>
            <person name="Riley R."/>
            <person name="LaButti K."/>
            <person name="Pangilinan J."/>
            <person name="Lipzen A."/>
            <person name="Amirebrahimi M."/>
            <person name="Yan J."/>
            <person name="Adam C."/>
            <person name="Keymanesh K."/>
            <person name="Ng V."/>
            <person name="Louie K."/>
            <person name="Northen T."/>
            <person name="Drula E."/>
            <person name="Henrissat B."/>
            <person name="Hsieh H.M."/>
            <person name="Youens-Clark K."/>
            <person name="Lutzoni F."/>
            <person name="Miadlikowska J."/>
            <person name="Eastwood D.C."/>
            <person name="Hamelin R.C."/>
            <person name="Grigoriev I.V."/>
            <person name="U'Ren J.M."/>
        </authorList>
    </citation>
    <scope>NUCLEOTIDE SEQUENCE [LARGE SCALE GENOMIC DNA]</scope>
    <source>
        <strain evidence="1 2">CBS 119005</strain>
    </source>
</reference>
<protein>
    <submittedName>
        <fullName evidence="1">von Willebrand factor type A domain-containing protein</fullName>
    </submittedName>
</protein>
<dbReference type="Proteomes" id="UP001497700">
    <property type="component" value="Unassembled WGS sequence"/>
</dbReference>
<proteinExistence type="predicted"/>
<sequence>MAIFTAGIVWDPREPLPPEFQSLTGPGYPHVLLAQKNVKYSGGMPVSDTGSSTSIINERSSSASLKILPDGVIEEPTRNILPPMSVSIDGRIIDDTASITVTQAFWNNAEIPIHQASYVFPLPSGCTVTNFSCRVGREKVLRARAQPKKEAQEAFRNAIVTGHTAALLQQNTPEIFTASLGNVPPDTRLETKLTYITLLKRQFSEERNVTTLSIPTAIANRYGNTPADIPTPDFQGVPRTFTLQLEVSEAEERLEIKSESHKIFLDHSSSKPQASNWQSLSRNSYESTSEVAVVRLDPAVGFLHEDFVLSMESSSSNGTAQPHAWLESHPFLENQNALMLTIPSSFMEEERKISARGEVLFLVDRSGSMRDKIEAVKSSLKFFLKGIPLGRTFNIWSFGSDHVKLWDRSQIYSAESLQVALDYVEAQFKADMGGTELVPALSAILQNRDFSCPCDVIIMTDGEVWRLDETLALVQRTRTVSGGAVRFFSLGIGAHVSHALVQGIASRGGGYSEVIPKASMGGWEDRLVAMLKAALTSHVSTLNVKLNNETSSRFLTSPADAGTLNPFQGNRIFALSTSDSPLDQLNSVIIEKVNSDGHQVSAAVEITRLKKQEATIHNLAVRAILDDLEHSPSSISIASSLDTSSSARRTRLSEAQATDLACRFSLLSKWTSFFLQQENVKLKDDDESIHTIIPVRDAEGDLDLLRPRGGSRHPASQKATDTSSAIPARLKSDDSTTGDVQVESRNDTRDEIEFGFYPRTPNKSAFCDVLSLAGDTPSDSMCQIIRPESKQTKLDHLRALRTARSRVGRHRSESISRCLESLISPASELPSTAIEPARISTSLTMKRPSTMPQYLMTKSAPEEPVVHKRHMSVEPTFFESYQSDPQKEFVASLLAYQNFDGSINVDVQSLLEPSLTQASQKIEEYAVDDGGVASASAALLSYTVIVVVSFERHLQDCKGLWDLMRAKAVDYVRSQVPDESKMDKLMEFAKELLAGRQFALYLIILSFRGCGCEQ</sequence>
<organism evidence="1 2">
    <name type="scientific">Hypoxylon rubiginosum</name>
    <dbReference type="NCBI Taxonomy" id="110542"/>
    <lineage>
        <taxon>Eukaryota</taxon>
        <taxon>Fungi</taxon>
        <taxon>Dikarya</taxon>
        <taxon>Ascomycota</taxon>
        <taxon>Pezizomycotina</taxon>
        <taxon>Sordariomycetes</taxon>
        <taxon>Xylariomycetidae</taxon>
        <taxon>Xylariales</taxon>
        <taxon>Hypoxylaceae</taxon>
        <taxon>Hypoxylon</taxon>
    </lineage>
</organism>
<accession>A0ACB9YN90</accession>
<gene>
    <name evidence="1" type="ORF">F4820DRAFT_91433</name>
</gene>
<evidence type="ECO:0000313" key="2">
    <source>
        <dbReference type="Proteomes" id="UP001497700"/>
    </source>
</evidence>